<gene>
    <name evidence="1" type="ORF">H0H81_001899</name>
</gene>
<evidence type="ECO:0008006" key="3">
    <source>
        <dbReference type="Google" id="ProtNLM"/>
    </source>
</evidence>
<dbReference type="OrthoDB" id="3941538at2759"/>
<evidence type="ECO:0000313" key="2">
    <source>
        <dbReference type="Proteomes" id="UP000717328"/>
    </source>
</evidence>
<comment type="caution">
    <text evidence="1">The sequence shown here is derived from an EMBL/GenBank/DDBJ whole genome shotgun (WGS) entry which is preliminary data.</text>
</comment>
<organism evidence="1 2">
    <name type="scientific">Sphagnurus paluster</name>
    <dbReference type="NCBI Taxonomy" id="117069"/>
    <lineage>
        <taxon>Eukaryota</taxon>
        <taxon>Fungi</taxon>
        <taxon>Dikarya</taxon>
        <taxon>Basidiomycota</taxon>
        <taxon>Agaricomycotina</taxon>
        <taxon>Agaricomycetes</taxon>
        <taxon>Agaricomycetidae</taxon>
        <taxon>Agaricales</taxon>
        <taxon>Tricholomatineae</taxon>
        <taxon>Lyophyllaceae</taxon>
        <taxon>Sphagnurus</taxon>
    </lineage>
</organism>
<dbReference type="Proteomes" id="UP000717328">
    <property type="component" value="Unassembled WGS sequence"/>
</dbReference>
<keyword evidence="2" id="KW-1185">Reference proteome</keyword>
<protein>
    <recommendedName>
        <fullName evidence="3">G domain-containing protein</fullName>
    </recommendedName>
</protein>
<dbReference type="InterPro" id="IPR027417">
    <property type="entry name" value="P-loop_NTPase"/>
</dbReference>
<dbReference type="AlphaFoldDB" id="A0A9P7GU61"/>
<name>A0A9P7GU61_9AGAR</name>
<dbReference type="SUPFAM" id="SSF52540">
    <property type="entry name" value="P-loop containing nucleoside triphosphate hydrolases"/>
    <property type="match status" value="1"/>
</dbReference>
<dbReference type="EMBL" id="JABCKI010000069">
    <property type="protein sequence ID" value="KAG5653182.1"/>
    <property type="molecule type" value="Genomic_DNA"/>
</dbReference>
<evidence type="ECO:0000313" key="1">
    <source>
        <dbReference type="EMBL" id="KAG5653182.1"/>
    </source>
</evidence>
<sequence length="301" mass="34167">MHMMFGKSHNKKAKNAKKYGWQADVKPGHFMEDPKDSDIIIPQFINTLLGGNVAPVGHSLTSHTNDVQHMTFPHPQDTGRRVVIIDTPGFDHTSVDDEEILRRIAIWLAQSYHSRMKLAGIVYLHEITQCAMTSAQKNLHLFSKLCGPQAIKNVVLATTKWSDIDQETGVKREEILKEGYWKAMLELGSTVHRFDATQTSARSIITRILEQDPVDSILIQQELVDLEKALADTAAARSIRDQLYRALEVRNETAAQIQDDADSSELHFKAIENENRIRALFGQIRDLNSNVSRRVMRWFGL</sequence>
<reference evidence="1" key="2">
    <citation type="submission" date="2021-10" db="EMBL/GenBank/DDBJ databases">
        <title>Phylogenomics reveals ancestral predisposition of the termite-cultivated fungus Termitomyces towards a domesticated lifestyle.</title>
        <authorList>
            <person name="Auxier B."/>
            <person name="Grum-Grzhimaylo A."/>
            <person name="Cardenas M.E."/>
            <person name="Lodge J.D."/>
            <person name="Laessoe T."/>
            <person name="Pedersen O."/>
            <person name="Smith M.E."/>
            <person name="Kuyper T.W."/>
            <person name="Franco-Molano E.A."/>
            <person name="Baroni T.J."/>
            <person name="Aanen D.K."/>
        </authorList>
    </citation>
    <scope>NUCLEOTIDE SEQUENCE</scope>
    <source>
        <strain evidence="1">D49</strain>
    </source>
</reference>
<proteinExistence type="predicted"/>
<accession>A0A9P7GU61</accession>
<reference evidence="1" key="1">
    <citation type="submission" date="2021-02" db="EMBL/GenBank/DDBJ databases">
        <authorList>
            <person name="Nieuwenhuis M."/>
            <person name="Van De Peppel L.J.J."/>
        </authorList>
    </citation>
    <scope>NUCLEOTIDE SEQUENCE</scope>
    <source>
        <strain evidence="1">D49</strain>
    </source>
</reference>
<dbReference type="Gene3D" id="3.40.50.300">
    <property type="entry name" value="P-loop containing nucleotide triphosphate hydrolases"/>
    <property type="match status" value="1"/>
</dbReference>